<evidence type="ECO:0000256" key="7">
    <source>
        <dbReference type="ARBA" id="ARBA00022801"/>
    </source>
</evidence>
<keyword evidence="8" id="KW-0843">Virulence</keyword>
<keyword evidence="4" id="KW-0134">Cell wall</keyword>
<evidence type="ECO:0000256" key="1">
    <source>
        <dbReference type="ARBA" id="ARBA00004191"/>
    </source>
</evidence>
<proteinExistence type="inferred from homology"/>
<name>A0A975K1H0_9MYCO</name>
<evidence type="ECO:0000313" key="11">
    <source>
        <dbReference type="EMBL" id="QUR69607.1"/>
    </source>
</evidence>
<dbReference type="EC" id="3.1.4.3" evidence="3"/>
<dbReference type="GO" id="GO:0034480">
    <property type="term" value="F:phosphatidylcholine phospholipase C activity"/>
    <property type="evidence" value="ECO:0007669"/>
    <property type="project" value="UniProtKB-EC"/>
</dbReference>
<organism evidence="11 12">
    <name type="scientific">Mycobacterium spongiae</name>
    <dbReference type="NCBI Taxonomy" id="886343"/>
    <lineage>
        <taxon>Bacteria</taxon>
        <taxon>Bacillati</taxon>
        <taxon>Actinomycetota</taxon>
        <taxon>Actinomycetes</taxon>
        <taxon>Mycobacteriales</taxon>
        <taxon>Mycobacteriaceae</taxon>
        <taxon>Mycobacterium</taxon>
    </lineage>
</organism>
<dbReference type="KEGG" id="mspg:F6B93_05315"/>
<evidence type="ECO:0000256" key="4">
    <source>
        <dbReference type="ARBA" id="ARBA00022512"/>
    </source>
</evidence>
<dbReference type="PANTHER" id="PTHR31956">
    <property type="entry name" value="NON-SPECIFIC PHOSPHOLIPASE C4-RELATED"/>
    <property type="match status" value="1"/>
</dbReference>
<sequence>MTRRQFFSKVAAASSAGAFMSLAAPVVEKAYGAGPCGGQLTDIEHIVLFMQENRSFDHYYGTLSDVNGFDTPSPSYQQPGWNPMTQRLDPAGIVSPFRLDTTRGPLKGGECVNDPVEGWIAMHQAWNNGANDGWIASQSTQPLQGNVAATMGHYTRADLPIHYLLADAFTICDAYHCSLLGQTSPNRLYWISANIDPEGVNGGPLLETPRVMPLNQFTWTTMPENLSAGGVSWKMYQNKLLGPINDTELSISGLLNTFKQAGNPRSDLARYGLAPVYPRDFVADVKANRLPSVSWVVPAVTASEHPAFPVSVGAVAIVSLLRILLSNPAVWEKTALIVSYDENGSFFDHVTPPTAPPGTPGEFVTVPDINAVPGSGGIRGPIGLGFRVPCTIISPYSRGPLKSSDIFDHTSQLKFISRRFGVPVPNLTAWRDATVGDMTSAFNFAAPANPSRPNLDHPLLASLPKLPQCVPNVVGGSTVKISIPYQVPYPQVMPTQEAGPTRGTPSGLC</sequence>
<protein>
    <recommendedName>
        <fullName evidence="3">phospholipase C</fullName>
        <ecNumber evidence="3">3.1.4.3</ecNumber>
    </recommendedName>
</protein>
<dbReference type="Proteomes" id="UP000682202">
    <property type="component" value="Chromosome"/>
</dbReference>
<keyword evidence="5" id="KW-0964">Secreted</keyword>
<keyword evidence="7" id="KW-0378">Hydrolase</keyword>
<evidence type="ECO:0000256" key="10">
    <source>
        <dbReference type="SAM" id="SignalP"/>
    </source>
</evidence>
<dbReference type="FunFam" id="3.40.720.10:FF:000034">
    <property type="entry name" value="Membrane-associated phospholipase C"/>
    <property type="match status" value="1"/>
</dbReference>
<dbReference type="GO" id="GO:0052008">
    <property type="term" value="P:symbiont-mediated disruption of host cellular anatomical structure"/>
    <property type="evidence" value="ECO:0007669"/>
    <property type="project" value="UniProtKB-ARBA"/>
</dbReference>
<dbReference type="Gene3D" id="3.40.720.10">
    <property type="entry name" value="Alkaline Phosphatase, subunit A"/>
    <property type="match status" value="2"/>
</dbReference>
<comment type="catalytic activity">
    <reaction evidence="9">
        <text>a 1,2-diacyl-sn-glycero-3-phosphocholine + H2O = phosphocholine + a 1,2-diacyl-sn-glycerol + H(+)</text>
        <dbReference type="Rhea" id="RHEA:10604"/>
        <dbReference type="ChEBI" id="CHEBI:15377"/>
        <dbReference type="ChEBI" id="CHEBI:15378"/>
        <dbReference type="ChEBI" id="CHEBI:17815"/>
        <dbReference type="ChEBI" id="CHEBI:57643"/>
        <dbReference type="ChEBI" id="CHEBI:295975"/>
        <dbReference type="EC" id="3.1.4.3"/>
    </reaction>
    <physiologicalReaction direction="left-to-right" evidence="9">
        <dbReference type="Rhea" id="RHEA:10605"/>
    </physiologicalReaction>
</comment>
<dbReference type="FunFam" id="3.40.720.10:FF:000036">
    <property type="entry name" value="Membrane-associated phospholipase C"/>
    <property type="match status" value="1"/>
</dbReference>
<dbReference type="EMBL" id="CP046600">
    <property type="protein sequence ID" value="QUR69607.1"/>
    <property type="molecule type" value="Genomic_DNA"/>
</dbReference>
<feature type="chain" id="PRO_5036879511" description="phospholipase C" evidence="10">
    <location>
        <begin position="24"/>
        <end position="509"/>
    </location>
</feature>
<evidence type="ECO:0000313" key="12">
    <source>
        <dbReference type="Proteomes" id="UP000682202"/>
    </source>
</evidence>
<dbReference type="InterPro" id="IPR017850">
    <property type="entry name" value="Alkaline_phosphatase_core_sf"/>
</dbReference>
<evidence type="ECO:0000256" key="9">
    <source>
        <dbReference type="ARBA" id="ARBA00048421"/>
    </source>
</evidence>
<dbReference type="AlphaFoldDB" id="A0A975K1H0"/>
<dbReference type="PANTHER" id="PTHR31956:SF1">
    <property type="entry name" value="NON-SPECIFIC PHOSPHOLIPASE C1"/>
    <property type="match status" value="1"/>
</dbReference>
<keyword evidence="6 10" id="KW-0732">Signal</keyword>
<reference evidence="11" key="1">
    <citation type="submission" date="2019-12" db="EMBL/GenBank/DDBJ databases">
        <title>Mycobacterium spongiae sp. nov.</title>
        <authorList>
            <person name="Stinear T."/>
        </authorList>
    </citation>
    <scope>NUCLEOTIDE SEQUENCE</scope>
    <source>
        <strain evidence="11">FSD4b-SM</strain>
    </source>
</reference>
<comment type="subcellular location">
    <subcellularLocation>
        <location evidence="1">Secreted</location>
        <location evidence="1">Cell wall</location>
    </subcellularLocation>
</comment>
<evidence type="ECO:0000256" key="2">
    <source>
        <dbReference type="ARBA" id="ARBA00009717"/>
    </source>
</evidence>
<feature type="signal peptide" evidence="10">
    <location>
        <begin position="1"/>
        <end position="23"/>
    </location>
</feature>
<comment type="similarity">
    <text evidence="2">Belongs to the bacterial phospholipase C family.</text>
</comment>
<keyword evidence="12" id="KW-1185">Reference proteome</keyword>
<dbReference type="RefSeq" id="WP_211699286.1">
    <property type="nucleotide sequence ID" value="NZ_CP046600.1"/>
</dbReference>
<evidence type="ECO:0000256" key="3">
    <source>
        <dbReference type="ARBA" id="ARBA00012018"/>
    </source>
</evidence>
<evidence type="ECO:0000256" key="5">
    <source>
        <dbReference type="ARBA" id="ARBA00022525"/>
    </source>
</evidence>
<dbReference type="Pfam" id="PF04185">
    <property type="entry name" value="Phosphoesterase"/>
    <property type="match status" value="1"/>
</dbReference>
<gene>
    <name evidence="11" type="ORF">F6B93_05315</name>
</gene>
<evidence type="ECO:0000256" key="8">
    <source>
        <dbReference type="ARBA" id="ARBA00023026"/>
    </source>
</evidence>
<evidence type="ECO:0000256" key="6">
    <source>
        <dbReference type="ARBA" id="ARBA00022729"/>
    </source>
</evidence>
<accession>A0A975K1H0</accession>
<dbReference type="InterPro" id="IPR007312">
    <property type="entry name" value="Phosphoesterase"/>
</dbReference>